<gene>
    <name evidence="2" type="ORF">DYP60_12410</name>
</gene>
<comment type="caution">
    <text evidence="2">The sequence shown here is derived from an EMBL/GenBank/DDBJ whole genome shotgun (WGS) entry which is preliminary data.</text>
</comment>
<name>A0A372MDI5_9SPIR</name>
<organism evidence="2 3">
    <name type="scientific">Sphaerochaeta halotolerans</name>
    <dbReference type="NCBI Taxonomy" id="2293840"/>
    <lineage>
        <taxon>Bacteria</taxon>
        <taxon>Pseudomonadati</taxon>
        <taxon>Spirochaetota</taxon>
        <taxon>Spirochaetia</taxon>
        <taxon>Spirochaetales</taxon>
        <taxon>Sphaerochaetaceae</taxon>
        <taxon>Sphaerochaeta</taxon>
    </lineage>
</organism>
<proteinExistence type="predicted"/>
<evidence type="ECO:0000313" key="3">
    <source>
        <dbReference type="Proteomes" id="UP000264002"/>
    </source>
</evidence>
<reference evidence="3" key="1">
    <citation type="submission" date="2018-08" db="EMBL/GenBank/DDBJ databases">
        <authorList>
            <person name="Grouzdev D.S."/>
            <person name="Krutkina M.S."/>
        </authorList>
    </citation>
    <scope>NUCLEOTIDE SEQUENCE [LARGE SCALE GENOMIC DNA]</scope>
    <source>
        <strain evidence="3">4-11</strain>
    </source>
</reference>
<dbReference type="Pfam" id="PF09862">
    <property type="entry name" value="DUF2089"/>
    <property type="match status" value="1"/>
</dbReference>
<dbReference type="InterPro" id="IPR018658">
    <property type="entry name" value="DUF2089"/>
</dbReference>
<keyword evidence="3" id="KW-1185">Reference proteome</keyword>
<dbReference type="RefSeq" id="WP_117331333.1">
    <property type="nucleotide sequence ID" value="NZ_QUWK01000016.1"/>
</dbReference>
<dbReference type="AlphaFoldDB" id="A0A372MDI5"/>
<dbReference type="EMBL" id="QUWK01000016">
    <property type="protein sequence ID" value="RFU93861.1"/>
    <property type="molecule type" value="Genomic_DNA"/>
</dbReference>
<protein>
    <submittedName>
        <fullName evidence="2">DUF2089 domain-containing protein</fullName>
    </submittedName>
</protein>
<evidence type="ECO:0000313" key="2">
    <source>
        <dbReference type="EMBL" id="RFU93861.1"/>
    </source>
</evidence>
<feature type="domain" description="DUF2089" evidence="1">
    <location>
        <begin position="43"/>
        <end position="87"/>
    </location>
</feature>
<dbReference type="Proteomes" id="UP000264002">
    <property type="component" value="Unassembled WGS sequence"/>
</dbReference>
<accession>A0A372MDI5</accession>
<reference evidence="2 3" key="2">
    <citation type="submission" date="2018-09" db="EMBL/GenBank/DDBJ databases">
        <title>Genome of Sphaerochaeta halotolerans strain 4-11.</title>
        <authorList>
            <person name="Nazina T.N."/>
            <person name="Sokolova D.S."/>
        </authorList>
    </citation>
    <scope>NUCLEOTIDE SEQUENCE [LARGE SCALE GENOMIC DNA]</scope>
    <source>
        <strain evidence="2 3">4-11</strain>
    </source>
</reference>
<evidence type="ECO:0000259" key="1">
    <source>
        <dbReference type="Pfam" id="PF09862"/>
    </source>
</evidence>
<sequence length="121" mass="13797">MEHNWQKLLSMTGGKKFVITQVRIPEDNVTIEGDFQLHLFTELSMEDQIFIAAFIKTNGLIKQMESIFNISYPTVKNRLNRIANQLDIVDVTVKVSNPVSSILDRIERGEISASDALKEME</sequence>